<evidence type="ECO:0008006" key="3">
    <source>
        <dbReference type="Google" id="ProtNLM"/>
    </source>
</evidence>
<name>A0A847SPM6_9BACT</name>
<dbReference type="InterPro" id="IPR012341">
    <property type="entry name" value="6hp_glycosidase-like_sf"/>
</dbReference>
<evidence type="ECO:0000313" key="2">
    <source>
        <dbReference type="Proteomes" id="UP000552864"/>
    </source>
</evidence>
<dbReference type="SUPFAM" id="SSF48208">
    <property type="entry name" value="Six-hairpin glycosidases"/>
    <property type="match status" value="1"/>
</dbReference>
<gene>
    <name evidence="1" type="ORF">HGH91_22205</name>
</gene>
<proteinExistence type="predicted"/>
<reference evidence="1 2" key="1">
    <citation type="submission" date="2020-04" db="EMBL/GenBank/DDBJ databases">
        <authorList>
            <person name="Yin C."/>
        </authorList>
    </citation>
    <scope>NUCLEOTIDE SEQUENCE [LARGE SCALE GENOMIC DNA]</scope>
    <source>
        <strain evidence="1 2">Ak56</strain>
    </source>
</reference>
<protein>
    <recommendedName>
        <fullName evidence="3">Alpha-L-rhamnosidase six-hairpin glycosidase domain-containing protein</fullName>
    </recommendedName>
</protein>
<dbReference type="Proteomes" id="UP000552864">
    <property type="component" value="Unassembled WGS sequence"/>
</dbReference>
<dbReference type="AlphaFoldDB" id="A0A847SPM6"/>
<dbReference type="Gene3D" id="1.50.10.10">
    <property type="match status" value="1"/>
</dbReference>
<comment type="caution">
    <text evidence="1">The sequence shown here is derived from an EMBL/GenBank/DDBJ whole genome shotgun (WGS) entry which is preliminary data.</text>
</comment>
<dbReference type="InterPro" id="IPR008928">
    <property type="entry name" value="6-hairpin_glycosidase_sf"/>
</dbReference>
<dbReference type="GO" id="GO:0005975">
    <property type="term" value="P:carbohydrate metabolic process"/>
    <property type="evidence" value="ECO:0007669"/>
    <property type="project" value="InterPro"/>
</dbReference>
<sequence>MMTTLAFGQGRKSSSAIPKLEALGSDWMAVSSLRNFPSVTNFIGALQTTENLTGFQNLTFPPYAQGGSQPYSWEFGLNSPSLSDDKKEPGECALLVNGKSVTASYSRWLPYEVQRKTVIGNVALSSLIRLPFEQKGVLEKLVLHNKSSKNQRLTLSVKCHGQVRYYAPQSWRTWGNGRPMDANFTLLSPADLQAGDRKSFAIQDRTSQAVTGFSFVTVPDTFLIAGNKNEVQWNIVLAPGEKKVIEWACVIGDNAKAIGALADSWTRNFREEFDAAKMKWEERWQGSFVPGNNHFSGHFPTLITNDPKIRRVYYMGALTPLLLCRTNLPLSPRCFVTAGPQWANTLTYFWDAEMWANTWAMLEPKTMQEHLAKWLSMDIHRCYAVDDLSGGSAGPWYAANDWSIFRCVEAYLAVTGDSSFLRRRIGDQSVLEHLEALATFYETRPLTKDLPLGNYGGAENLLECSPSYIEGVPSLNAANVYMLRKTAEYFQQSGNSERAAILQAKAKKLLPFVMSLYAPEEGVWNALDTAGNKVPIRHCFDYIVIGQALENDLTGKIKKEMNHFVQSELLTKTWMRAMSLKDPAAAKSDRPDHGPMGSYDAWPPLTMDVMCRLGDFNRALTFLRATEEITHQGPWAQSHEFLGPDSHGYNPIVRTASRGGQDANEGCGGAFAEIIIRSFFGFRPDLSGDKPVLLSPHLSRGMEGTLKHVPWKNKLYTIVSDTKGVHMVAE</sequence>
<dbReference type="EMBL" id="JABAHZ010000005">
    <property type="protein sequence ID" value="NLR81355.1"/>
    <property type="molecule type" value="Genomic_DNA"/>
</dbReference>
<accession>A0A847SPM6</accession>
<evidence type="ECO:0000313" key="1">
    <source>
        <dbReference type="EMBL" id="NLR81355.1"/>
    </source>
</evidence>
<dbReference type="RefSeq" id="WP_168740977.1">
    <property type="nucleotide sequence ID" value="NZ_JABAHZ010000005.1"/>
</dbReference>
<keyword evidence="2" id="KW-1185">Reference proteome</keyword>
<organism evidence="1 2">
    <name type="scientific">Chitinophaga eiseniae</name>
    <dbReference type="NCBI Taxonomy" id="634771"/>
    <lineage>
        <taxon>Bacteria</taxon>
        <taxon>Pseudomonadati</taxon>
        <taxon>Bacteroidota</taxon>
        <taxon>Chitinophagia</taxon>
        <taxon>Chitinophagales</taxon>
        <taxon>Chitinophagaceae</taxon>
        <taxon>Chitinophaga</taxon>
    </lineage>
</organism>